<dbReference type="Proteomes" id="UP001291623">
    <property type="component" value="Unassembled WGS sequence"/>
</dbReference>
<evidence type="ECO:0000313" key="3">
    <source>
        <dbReference type="Proteomes" id="UP001291623"/>
    </source>
</evidence>
<sequence length="176" mass="18841">MRGTSYPTASSSYATTQSSSLCGDTSAVSVAPQRRAQVGASRGRGRKRDNATGVPFVSARKDSSSSQLPSLSSHKRAYSSAGFAAANGRNSKPTTGFGVYSNPATGTQVFNGCKWWNKVKECFTNQIDIDYKAHGLKWQGKDAVTTSQLQQMRASKRNQKDASVATRSSAKESSKK</sequence>
<feature type="region of interest" description="Disordered" evidence="1">
    <location>
        <begin position="1"/>
        <end position="73"/>
    </location>
</feature>
<evidence type="ECO:0000313" key="2">
    <source>
        <dbReference type="EMBL" id="KAK4377391.1"/>
    </source>
</evidence>
<accession>A0AAE1SZ28</accession>
<dbReference type="EMBL" id="JAVYJV010000002">
    <property type="protein sequence ID" value="KAK4377391.1"/>
    <property type="molecule type" value="Genomic_DNA"/>
</dbReference>
<gene>
    <name evidence="2" type="ORF">RND71_003687</name>
</gene>
<organism evidence="2 3">
    <name type="scientific">Anisodus tanguticus</name>
    <dbReference type="NCBI Taxonomy" id="243964"/>
    <lineage>
        <taxon>Eukaryota</taxon>
        <taxon>Viridiplantae</taxon>
        <taxon>Streptophyta</taxon>
        <taxon>Embryophyta</taxon>
        <taxon>Tracheophyta</taxon>
        <taxon>Spermatophyta</taxon>
        <taxon>Magnoliopsida</taxon>
        <taxon>eudicotyledons</taxon>
        <taxon>Gunneridae</taxon>
        <taxon>Pentapetalae</taxon>
        <taxon>asterids</taxon>
        <taxon>lamiids</taxon>
        <taxon>Solanales</taxon>
        <taxon>Solanaceae</taxon>
        <taxon>Solanoideae</taxon>
        <taxon>Hyoscyameae</taxon>
        <taxon>Anisodus</taxon>
    </lineage>
</organism>
<evidence type="ECO:0000256" key="1">
    <source>
        <dbReference type="SAM" id="MobiDB-lite"/>
    </source>
</evidence>
<keyword evidence="3" id="KW-1185">Reference proteome</keyword>
<comment type="caution">
    <text evidence="2">The sequence shown here is derived from an EMBL/GenBank/DDBJ whole genome shotgun (WGS) entry which is preliminary data.</text>
</comment>
<proteinExistence type="predicted"/>
<dbReference type="AlphaFoldDB" id="A0AAE1SZ28"/>
<reference evidence="2" key="1">
    <citation type="submission" date="2023-12" db="EMBL/GenBank/DDBJ databases">
        <title>Genome assembly of Anisodus tanguticus.</title>
        <authorList>
            <person name="Wang Y.-J."/>
        </authorList>
    </citation>
    <scope>NUCLEOTIDE SEQUENCE</scope>
    <source>
        <strain evidence="2">KB-2021</strain>
        <tissue evidence="2">Leaf</tissue>
    </source>
</reference>
<name>A0AAE1SZ28_9SOLA</name>
<protein>
    <submittedName>
        <fullName evidence="2">Uncharacterized protein</fullName>
    </submittedName>
</protein>
<feature type="compositionally biased region" description="Low complexity" evidence="1">
    <location>
        <begin position="1"/>
        <end position="20"/>
    </location>
</feature>
<feature type="region of interest" description="Disordered" evidence="1">
    <location>
        <begin position="147"/>
        <end position="176"/>
    </location>
</feature>